<name>A0A0D1ZBD3_9EURO</name>
<accession>A0A0D1ZBD3</accession>
<reference evidence="1 2" key="1">
    <citation type="submission" date="2015-01" db="EMBL/GenBank/DDBJ databases">
        <title>The Genome Sequence of Exophiala sideris CBS121828.</title>
        <authorList>
            <consortium name="The Broad Institute Genomics Platform"/>
            <person name="Cuomo C."/>
            <person name="de Hoog S."/>
            <person name="Gorbushina A."/>
            <person name="Stielow B."/>
            <person name="Teixiera M."/>
            <person name="Abouelleil A."/>
            <person name="Chapman S.B."/>
            <person name="Priest M."/>
            <person name="Young S.K."/>
            <person name="Wortman J."/>
            <person name="Nusbaum C."/>
            <person name="Birren B."/>
        </authorList>
    </citation>
    <scope>NUCLEOTIDE SEQUENCE [LARGE SCALE GENOMIC DNA]</scope>
    <source>
        <strain evidence="1 2">CBS 121828</strain>
    </source>
</reference>
<evidence type="ECO:0000313" key="1">
    <source>
        <dbReference type="EMBL" id="KIV84043.1"/>
    </source>
</evidence>
<dbReference type="AlphaFoldDB" id="A0A0D1ZBD3"/>
<gene>
    <name evidence="1" type="ORF">PV11_06018</name>
</gene>
<dbReference type="Proteomes" id="UP000053599">
    <property type="component" value="Unassembled WGS sequence"/>
</dbReference>
<proteinExistence type="predicted"/>
<organism evidence="1 2">
    <name type="scientific">Exophiala sideris</name>
    <dbReference type="NCBI Taxonomy" id="1016849"/>
    <lineage>
        <taxon>Eukaryota</taxon>
        <taxon>Fungi</taxon>
        <taxon>Dikarya</taxon>
        <taxon>Ascomycota</taxon>
        <taxon>Pezizomycotina</taxon>
        <taxon>Eurotiomycetes</taxon>
        <taxon>Chaetothyriomycetidae</taxon>
        <taxon>Chaetothyriales</taxon>
        <taxon>Herpotrichiellaceae</taxon>
        <taxon>Exophiala</taxon>
    </lineage>
</organism>
<dbReference type="HOGENOM" id="CLU_2038091_0_0_1"/>
<protein>
    <submittedName>
        <fullName evidence="1">Uncharacterized protein</fullName>
    </submittedName>
</protein>
<sequence>MLHRQHTAIDPSADDLAISGAPRDFVVTNVATPCCWVIWDCTSLFNHSPAFPCRCILRNGLLDAPDVGTTLPTGSQNFTSLKRQINRHRMRSKWMWMQTEVPVRSAVDINIKSLDLIVFSA</sequence>
<dbReference type="EMBL" id="KN846952">
    <property type="protein sequence ID" value="KIV84043.1"/>
    <property type="molecule type" value="Genomic_DNA"/>
</dbReference>
<evidence type="ECO:0000313" key="2">
    <source>
        <dbReference type="Proteomes" id="UP000053599"/>
    </source>
</evidence>